<dbReference type="PANTHER" id="PTHR10169:SF38">
    <property type="entry name" value="DNA TOPOISOMERASE 2"/>
    <property type="match status" value="1"/>
</dbReference>
<dbReference type="InterPro" id="IPR013759">
    <property type="entry name" value="Topo_IIA_B_C"/>
</dbReference>
<dbReference type="AlphaFoldDB" id="A0A165YZZ2"/>
<sequence length="412" mass="45247">MFNQLRTFLDLSADGITISDGICIAKTVLIEYQLDEIEHISKRPDSYVGSLEFIRQNMWLFDSGTKCMVFREITRDHTCSRILPGRSHEITHAPAFSEIFNDSPENGEGGEGGAQPKQTLIYDPKSLRLEVAWALSHVPFQQMSFAKAIAAPREARTDMKADVHFHNALITDPTSDSHTLTLPASDSGGSKPQSGTVDNVLNCAARKADEVNKRTDGSKRTRFTGVTQLSELNNAGGRNTSKCALVLTEGDSAKSLGLTVVERDDFGVFPLRGKLLNLRGARHGQIMKSEDNQAIKKILVSPSAYIPKVAQLVGYISEYSAYHHGEASLVSTLINLAHDYVGKDNINLLESRLDSLDLAAAGGKDHASARYIFRQPLPISPYIFHPADDPVLKYQEDNGNLNIACPSFLSFL</sequence>
<feature type="active site" description="O-(5'-phospho-DNA)-tyrosine intermediate" evidence="9">
    <location>
        <position position="371"/>
    </location>
</feature>
<feature type="region of interest" description="Disordered" evidence="10">
    <location>
        <begin position="172"/>
        <end position="197"/>
    </location>
</feature>
<keyword evidence="5" id="KW-0067">ATP-binding</keyword>
<protein>
    <recommendedName>
        <fullName evidence="3">DNA topoisomerase (ATP-hydrolyzing)</fullName>
        <ecNumber evidence="3">5.6.2.2</ecNumber>
    </recommendedName>
</protein>
<accession>A0A165YZZ2</accession>
<dbReference type="Gene3D" id="3.90.199.10">
    <property type="entry name" value="Topoisomerase II, domain 5"/>
    <property type="match status" value="1"/>
</dbReference>
<gene>
    <name evidence="12" type="ORF">SISSUDRAFT_1065874</name>
</gene>
<dbReference type="PROSITE" id="PS52040">
    <property type="entry name" value="TOPO_IIA"/>
    <property type="match status" value="1"/>
</dbReference>
<comment type="catalytic activity">
    <reaction evidence="1 9">
        <text>ATP-dependent breakage, passage and rejoining of double-stranded DNA.</text>
        <dbReference type="EC" id="5.6.2.2"/>
    </reaction>
</comment>
<dbReference type="EC" id="5.6.2.2" evidence="3"/>
<comment type="cofactor">
    <cofactor evidence="2">
        <name>Mg(2+)</name>
        <dbReference type="ChEBI" id="CHEBI:18420"/>
    </cofactor>
</comment>
<evidence type="ECO:0000313" key="12">
    <source>
        <dbReference type="EMBL" id="KZT33786.1"/>
    </source>
</evidence>
<keyword evidence="13" id="KW-1185">Reference proteome</keyword>
<organism evidence="12 13">
    <name type="scientific">Sistotremastrum suecicum HHB10207 ss-3</name>
    <dbReference type="NCBI Taxonomy" id="1314776"/>
    <lineage>
        <taxon>Eukaryota</taxon>
        <taxon>Fungi</taxon>
        <taxon>Dikarya</taxon>
        <taxon>Basidiomycota</taxon>
        <taxon>Agaricomycotina</taxon>
        <taxon>Agaricomycetes</taxon>
        <taxon>Sistotremastrales</taxon>
        <taxon>Sistotremastraceae</taxon>
        <taxon>Sistotremastrum</taxon>
    </lineage>
</organism>
<evidence type="ECO:0000256" key="8">
    <source>
        <dbReference type="ARBA" id="ARBA00023235"/>
    </source>
</evidence>
<dbReference type="InterPro" id="IPR013758">
    <property type="entry name" value="Topo_IIA_A/C_ab"/>
</dbReference>
<proteinExistence type="predicted"/>
<evidence type="ECO:0000256" key="3">
    <source>
        <dbReference type="ARBA" id="ARBA00012895"/>
    </source>
</evidence>
<dbReference type="PANTHER" id="PTHR10169">
    <property type="entry name" value="DNA TOPOISOMERASE/GYRASE"/>
    <property type="match status" value="1"/>
</dbReference>
<keyword evidence="4" id="KW-0547">Nucleotide-binding</keyword>
<dbReference type="Gene3D" id="3.40.50.670">
    <property type="match status" value="1"/>
</dbReference>
<evidence type="ECO:0000256" key="4">
    <source>
        <dbReference type="ARBA" id="ARBA00022741"/>
    </source>
</evidence>
<dbReference type="OrthoDB" id="3263287at2759"/>
<dbReference type="GO" id="GO:0000819">
    <property type="term" value="P:sister chromatid segregation"/>
    <property type="evidence" value="ECO:0007669"/>
    <property type="project" value="TreeGrafter"/>
</dbReference>
<feature type="domain" description="Topo IIA-type catalytic" evidence="11">
    <location>
        <begin position="272"/>
        <end position="412"/>
    </location>
</feature>
<dbReference type="GO" id="GO:0006265">
    <property type="term" value="P:DNA topological change"/>
    <property type="evidence" value="ECO:0007669"/>
    <property type="project" value="UniProtKB-UniRule"/>
</dbReference>
<dbReference type="SUPFAM" id="SSF56719">
    <property type="entry name" value="Type II DNA topoisomerase"/>
    <property type="match status" value="1"/>
</dbReference>
<keyword evidence="7 9" id="KW-0238">DNA-binding</keyword>
<dbReference type="GO" id="GO:0003918">
    <property type="term" value="F:DNA topoisomerase type II (double strand cut, ATP-hydrolyzing) activity"/>
    <property type="evidence" value="ECO:0007669"/>
    <property type="project" value="UniProtKB-EC"/>
</dbReference>
<dbReference type="EMBL" id="KV428219">
    <property type="protein sequence ID" value="KZT33786.1"/>
    <property type="molecule type" value="Genomic_DNA"/>
</dbReference>
<dbReference type="Gene3D" id="3.30.565.10">
    <property type="entry name" value="Histidine kinase-like ATPase, C-terminal domain"/>
    <property type="match status" value="1"/>
</dbReference>
<evidence type="ECO:0000256" key="9">
    <source>
        <dbReference type="PROSITE-ProRule" id="PRU01384"/>
    </source>
</evidence>
<evidence type="ECO:0000259" key="11">
    <source>
        <dbReference type="PROSITE" id="PS52040"/>
    </source>
</evidence>
<reference evidence="12 13" key="1">
    <citation type="journal article" date="2016" name="Mol. Biol. Evol.">
        <title>Comparative Genomics of Early-Diverging Mushroom-Forming Fungi Provides Insights into the Origins of Lignocellulose Decay Capabilities.</title>
        <authorList>
            <person name="Nagy L.G."/>
            <person name="Riley R."/>
            <person name="Tritt A."/>
            <person name="Adam C."/>
            <person name="Daum C."/>
            <person name="Floudas D."/>
            <person name="Sun H."/>
            <person name="Yadav J.S."/>
            <person name="Pangilinan J."/>
            <person name="Larsson K.H."/>
            <person name="Matsuura K."/>
            <person name="Barry K."/>
            <person name="Labutti K."/>
            <person name="Kuo R."/>
            <person name="Ohm R.A."/>
            <person name="Bhattacharya S.S."/>
            <person name="Shirouzu T."/>
            <person name="Yoshinaga Y."/>
            <person name="Martin F.M."/>
            <person name="Grigoriev I.V."/>
            <person name="Hibbett D.S."/>
        </authorList>
    </citation>
    <scope>NUCLEOTIDE SEQUENCE [LARGE SCALE GENOMIC DNA]</scope>
    <source>
        <strain evidence="12 13">HHB10207 ss-3</strain>
    </source>
</reference>
<evidence type="ECO:0000256" key="5">
    <source>
        <dbReference type="ARBA" id="ARBA00022840"/>
    </source>
</evidence>
<dbReference type="InterPro" id="IPR002205">
    <property type="entry name" value="Topo_IIA_dom_A"/>
</dbReference>
<dbReference type="GO" id="GO:0005634">
    <property type="term" value="C:nucleus"/>
    <property type="evidence" value="ECO:0007669"/>
    <property type="project" value="TreeGrafter"/>
</dbReference>
<evidence type="ECO:0000256" key="6">
    <source>
        <dbReference type="ARBA" id="ARBA00023029"/>
    </source>
</evidence>
<keyword evidence="6 9" id="KW-0799">Topoisomerase</keyword>
<dbReference type="STRING" id="1314776.A0A165YZZ2"/>
<name>A0A165YZZ2_9AGAM</name>
<dbReference type="GO" id="GO:0003677">
    <property type="term" value="F:DNA binding"/>
    <property type="evidence" value="ECO:0007669"/>
    <property type="project" value="UniProtKB-UniRule"/>
</dbReference>
<evidence type="ECO:0000256" key="2">
    <source>
        <dbReference type="ARBA" id="ARBA00001946"/>
    </source>
</evidence>
<evidence type="ECO:0000256" key="7">
    <source>
        <dbReference type="ARBA" id="ARBA00023125"/>
    </source>
</evidence>
<dbReference type="InterPro" id="IPR036890">
    <property type="entry name" value="HATPase_C_sf"/>
</dbReference>
<dbReference type="GO" id="GO:0000712">
    <property type="term" value="P:resolution of meiotic recombination intermediates"/>
    <property type="evidence" value="ECO:0007669"/>
    <property type="project" value="TreeGrafter"/>
</dbReference>
<dbReference type="GO" id="GO:0005524">
    <property type="term" value="F:ATP binding"/>
    <property type="evidence" value="ECO:0007669"/>
    <property type="project" value="UniProtKB-KW"/>
</dbReference>
<evidence type="ECO:0000313" key="13">
    <source>
        <dbReference type="Proteomes" id="UP000076798"/>
    </source>
</evidence>
<dbReference type="InterPro" id="IPR050634">
    <property type="entry name" value="DNA_Topoisomerase_II"/>
</dbReference>
<dbReference type="InterPro" id="IPR013760">
    <property type="entry name" value="Topo_IIA-like_dom_sf"/>
</dbReference>
<dbReference type="Proteomes" id="UP000076798">
    <property type="component" value="Unassembled WGS sequence"/>
</dbReference>
<dbReference type="InterPro" id="IPR018522">
    <property type="entry name" value="TopoIIA_CS"/>
</dbReference>
<evidence type="ECO:0000256" key="1">
    <source>
        <dbReference type="ARBA" id="ARBA00000185"/>
    </source>
</evidence>
<keyword evidence="8 9" id="KW-0413">Isomerase</keyword>
<dbReference type="FunFam" id="3.40.50.670:FF:000001">
    <property type="entry name" value="DNA topoisomerase 2"/>
    <property type="match status" value="1"/>
</dbReference>
<dbReference type="PROSITE" id="PS00177">
    <property type="entry name" value="TOPOISOMERASE_II"/>
    <property type="match status" value="1"/>
</dbReference>
<evidence type="ECO:0000256" key="10">
    <source>
        <dbReference type="SAM" id="MobiDB-lite"/>
    </source>
</evidence>
<dbReference type="Pfam" id="PF00521">
    <property type="entry name" value="DNA_topoisoIV"/>
    <property type="match status" value="1"/>
</dbReference>